<organism evidence="2 3">
    <name type="scientific">Paenibacillus darwinianus</name>
    <dbReference type="NCBI Taxonomy" id="1380763"/>
    <lineage>
        <taxon>Bacteria</taxon>
        <taxon>Bacillati</taxon>
        <taxon>Bacillota</taxon>
        <taxon>Bacilli</taxon>
        <taxon>Bacillales</taxon>
        <taxon>Paenibacillaceae</taxon>
        <taxon>Paenibacillus</taxon>
    </lineage>
</organism>
<dbReference type="Proteomes" id="UP000053750">
    <property type="component" value="Unassembled WGS sequence"/>
</dbReference>
<dbReference type="InterPro" id="IPR021682">
    <property type="entry name" value="DUF2933"/>
</dbReference>
<comment type="caution">
    <text evidence="2">The sequence shown here is derived from an EMBL/GenBank/DDBJ whole genome shotgun (WGS) entry which is preliminary data.</text>
</comment>
<name>A0A9W5S1X0_9BACL</name>
<feature type="coiled-coil region" evidence="1">
    <location>
        <begin position="43"/>
        <end position="70"/>
    </location>
</feature>
<evidence type="ECO:0008006" key="4">
    <source>
        <dbReference type="Google" id="ProtNLM"/>
    </source>
</evidence>
<protein>
    <recommendedName>
        <fullName evidence="4">DUF2933 domain-containing protein</fullName>
    </recommendedName>
</protein>
<sequence length="90" mass="10047">MNWTLLLLLACPLMMLFCMKGMSGGSKKTDHVSDGPPVSQQDMQRLQIQMADLIEQNHKLTNEVEGLRTKSSNVIELTEERLSSISRANG</sequence>
<dbReference type="Pfam" id="PF11666">
    <property type="entry name" value="DUF2933"/>
    <property type="match status" value="1"/>
</dbReference>
<accession>A0A9W5S1X0</accession>
<dbReference type="RefSeq" id="WP_036579843.1">
    <property type="nucleotide sequence ID" value="NZ_KK082134.1"/>
</dbReference>
<keyword evidence="1" id="KW-0175">Coiled coil</keyword>
<gene>
    <name evidence="2" type="ORF">BG53_01160</name>
</gene>
<dbReference type="EMBL" id="JFHU01000113">
    <property type="protein sequence ID" value="EXX88895.1"/>
    <property type="molecule type" value="Genomic_DNA"/>
</dbReference>
<evidence type="ECO:0000256" key="1">
    <source>
        <dbReference type="SAM" id="Coils"/>
    </source>
</evidence>
<evidence type="ECO:0000313" key="2">
    <source>
        <dbReference type="EMBL" id="EXX88895.1"/>
    </source>
</evidence>
<proteinExistence type="predicted"/>
<reference evidence="2 3" key="1">
    <citation type="submission" date="2014-02" db="EMBL/GenBank/DDBJ databases">
        <title>Genome sequence of Paenibacillus darwinianus reveals adaptive mechanisms for survival in Antarctic soils.</title>
        <authorList>
            <person name="Dsouza M."/>
            <person name="Taylor M.W."/>
            <person name="Turner S.J."/>
            <person name="Aislabie J."/>
        </authorList>
    </citation>
    <scope>NUCLEOTIDE SEQUENCE [LARGE SCALE GENOMIC DNA]</scope>
    <source>
        <strain evidence="2 3">CE1</strain>
    </source>
</reference>
<dbReference type="AlphaFoldDB" id="A0A9W5S1X0"/>
<keyword evidence="3" id="KW-1185">Reference proteome</keyword>
<evidence type="ECO:0000313" key="3">
    <source>
        <dbReference type="Proteomes" id="UP000053750"/>
    </source>
</evidence>